<name>Q2SQK4_HAHCH</name>
<keyword evidence="5" id="KW-1185">Reference proteome</keyword>
<dbReference type="CDD" id="cd04629">
    <property type="entry name" value="CBS_pair_bac"/>
    <property type="match status" value="1"/>
</dbReference>
<evidence type="ECO:0000313" key="5">
    <source>
        <dbReference type="Proteomes" id="UP000000238"/>
    </source>
</evidence>
<dbReference type="Pfam" id="PF00571">
    <property type="entry name" value="CBS"/>
    <property type="match status" value="2"/>
</dbReference>
<dbReference type="HOGENOM" id="CLU_040681_9_2_6"/>
<accession>Q2SQK4</accession>
<keyword evidence="1 2" id="KW-0129">CBS domain</keyword>
<dbReference type="PANTHER" id="PTHR43080:SF2">
    <property type="entry name" value="CBS DOMAIN-CONTAINING PROTEIN"/>
    <property type="match status" value="1"/>
</dbReference>
<dbReference type="InterPro" id="IPR051257">
    <property type="entry name" value="Diverse_CBS-Domain"/>
</dbReference>
<dbReference type="SMART" id="SM00116">
    <property type="entry name" value="CBS"/>
    <property type="match status" value="2"/>
</dbReference>
<dbReference type="InterPro" id="IPR046342">
    <property type="entry name" value="CBS_dom_sf"/>
</dbReference>
<dbReference type="InterPro" id="IPR044729">
    <property type="entry name" value="CBS_bac"/>
</dbReference>
<feature type="domain" description="CBS" evidence="3">
    <location>
        <begin position="78"/>
        <end position="134"/>
    </location>
</feature>
<dbReference type="PROSITE" id="PS51371">
    <property type="entry name" value="CBS"/>
    <property type="match status" value="2"/>
</dbReference>
<evidence type="ECO:0000256" key="2">
    <source>
        <dbReference type="PROSITE-ProRule" id="PRU00703"/>
    </source>
</evidence>
<evidence type="ECO:0000259" key="3">
    <source>
        <dbReference type="PROSITE" id="PS51371"/>
    </source>
</evidence>
<dbReference type="EMBL" id="CP000155">
    <property type="protein sequence ID" value="ABC27070.1"/>
    <property type="molecule type" value="Genomic_DNA"/>
</dbReference>
<dbReference type="RefSeq" id="WP_011394147.1">
    <property type="nucleotide sequence ID" value="NC_007645.1"/>
</dbReference>
<reference evidence="4 5" key="1">
    <citation type="journal article" date="2005" name="Nucleic Acids Res.">
        <title>Genomic blueprint of Hahella chejuensis, a marine microbe producing an algicidal agent.</title>
        <authorList>
            <person name="Jeong H."/>
            <person name="Yim J.H."/>
            <person name="Lee C."/>
            <person name="Choi S.-H."/>
            <person name="Park Y.K."/>
            <person name="Yoon S.H."/>
            <person name="Hur C.-G."/>
            <person name="Kang H.-Y."/>
            <person name="Kim D."/>
            <person name="Lee H.H."/>
            <person name="Park K.H."/>
            <person name="Park S.-H."/>
            <person name="Park H.-S."/>
            <person name="Lee H.K."/>
            <person name="Oh T.K."/>
            <person name="Kim J.F."/>
        </authorList>
    </citation>
    <scope>NUCLEOTIDE SEQUENCE [LARGE SCALE GENOMIC DNA]</scope>
    <source>
        <strain evidence="4 5">KCTC 2396</strain>
    </source>
</reference>
<gene>
    <name evidence="4" type="ordered locus">HCH_00151</name>
</gene>
<organism evidence="4 5">
    <name type="scientific">Hahella chejuensis (strain KCTC 2396)</name>
    <dbReference type="NCBI Taxonomy" id="349521"/>
    <lineage>
        <taxon>Bacteria</taxon>
        <taxon>Pseudomonadati</taxon>
        <taxon>Pseudomonadota</taxon>
        <taxon>Gammaproteobacteria</taxon>
        <taxon>Oceanospirillales</taxon>
        <taxon>Hahellaceae</taxon>
        <taxon>Hahella</taxon>
    </lineage>
</organism>
<dbReference type="SUPFAM" id="SSF54631">
    <property type="entry name" value="CBS-domain pair"/>
    <property type="match status" value="1"/>
</dbReference>
<dbReference type="Proteomes" id="UP000000238">
    <property type="component" value="Chromosome"/>
</dbReference>
<dbReference type="OrthoDB" id="9790355at2"/>
<protein>
    <submittedName>
        <fullName evidence="4">FOG: CBS domain</fullName>
    </submittedName>
</protein>
<proteinExistence type="predicted"/>
<dbReference type="AlphaFoldDB" id="Q2SQK4"/>
<dbReference type="eggNOG" id="COG0517">
    <property type="taxonomic scope" value="Bacteria"/>
</dbReference>
<dbReference type="InterPro" id="IPR000644">
    <property type="entry name" value="CBS_dom"/>
</dbReference>
<dbReference type="STRING" id="349521.HCH_00151"/>
<dbReference type="PANTHER" id="PTHR43080">
    <property type="entry name" value="CBS DOMAIN-CONTAINING PROTEIN CBSX3, MITOCHONDRIAL"/>
    <property type="match status" value="1"/>
</dbReference>
<dbReference type="Gene3D" id="3.10.580.10">
    <property type="entry name" value="CBS-domain"/>
    <property type="match status" value="1"/>
</dbReference>
<sequence length="138" mass="15046">MNADIKISDFMDTHPAFVAADASIIEAVDILLKKGISGAPVVNEHKHVIGFISEKDCIKKLLLSSYHCDAPATVGEVMHKATVTVDPEASIVDLANYMDDHRPKVYPVVDDGKLVGVISRTHVLMALKQKQLQCSQHS</sequence>
<evidence type="ECO:0000313" key="4">
    <source>
        <dbReference type="EMBL" id="ABC27070.1"/>
    </source>
</evidence>
<evidence type="ECO:0000256" key="1">
    <source>
        <dbReference type="ARBA" id="ARBA00023122"/>
    </source>
</evidence>
<dbReference type="KEGG" id="hch:HCH_00151"/>
<feature type="domain" description="CBS" evidence="3">
    <location>
        <begin position="11"/>
        <end position="70"/>
    </location>
</feature>